<dbReference type="InterPro" id="IPR012347">
    <property type="entry name" value="Ferritin-like"/>
</dbReference>
<name>A0A840BT47_9RHOO</name>
<dbReference type="GO" id="GO:0016491">
    <property type="term" value="F:oxidoreductase activity"/>
    <property type="evidence" value="ECO:0007669"/>
    <property type="project" value="InterPro"/>
</dbReference>
<dbReference type="InterPro" id="IPR009078">
    <property type="entry name" value="Ferritin-like_SF"/>
</dbReference>
<dbReference type="RefSeq" id="WP_183637743.1">
    <property type="nucleotide sequence ID" value="NZ_BAABLE010000008.1"/>
</dbReference>
<reference evidence="2 3" key="1">
    <citation type="submission" date="2020-08" db="EMBL/GenBank/DDBJ databases">
        <title>Genomic Encyclopedia of Type Strains, Phase IV (KMG-IV): sequencing the most valuable type-strain genomes for metagenomic binning, comparative biology and taxonomic classification.</title>
        <authorList>
            <person name="Goeker M."/>
        </authorList>
    </citation>
    <scope>NUCLEOTIDE SEQUENCE [LARGE SCALE GENOMIC DNA]</scope>
    <source>
        <strain evidence="2 3">DSM 106739</strain>
    </source>
</reference>
<dbReference type="Gene3D" id="1.20.1260.10">
    <property type="match status" value="1"/>
</dbReference>
<dbReference type="AlphaFoldDB" id="A0A840BT47"/>
<sequence>MSLQPVRSVPEFYARAIAIEREAIACYNDFAGRMEALGNAETAQLFREIARQEEGHAQELVRCADGCRMPAISSASVPPPLSIAGDSAALIEASLSPIGAIQIAMSAERRAVSFYQNVSLTSPDPVVRELAESMILEEFEHLQLLERLAARLDAKPAH</sequence>
<dbReference type="SUPFAM" id="SSF47240">
    <property type="entry name" value="Ferritin-like"/>
    <property type="match status" value="1"/>
</dbReference>
<dbReference type="CDD" id="cd01045">
    <property type="entry name" value="Ferritin_like_AB"/>
    <property type="match status" value="1"/>
</dbReference>
<accession>A0A840BT47</accession>
<feature type="domain" description="Rubrerythrin diiron-binding" evidence="1">
    <location>
        <begin position="11"/>
        <end position="148"/>
    </location>
</feature>
<evidence type="ECO:0000313" key="2">
    <source>
        <dbReference type="EMBL" id="MBB4014698.1"/>
    </source>
</evidence>
<organism evidence="2 3">
    <name type="scientific">Niveibacterium umoris</name>
    <dbReference type="NCBI Taxonomy" id="1193620"/>
    <lineage>
        <taxon>Bacteria</taxon>
        <taxon>Pseudomonadati</taxon>
        <taxon>Pseudomonadota</taxon>
        <taxon>Betaproteobacteria</taxon>
        <taxon>Rhodocyclales</taxon>
        <taxon>Rhodocyclaceae</taxon>
        <taxon>Niveibacterium</taxon>
    </lineage>
</organism>
<dbReference type="EMBL" id="JACIET010000003">
    <property type="protein sequence ID" value="MBB4014698.1"/>
    <property type="molecule type" value="Genomic_DNA"/>
</dbReference>
<dbReference type="Pfam" id="PF02915">
    <property type="entry name" value="Rubrerythrin"/>
    <property type="match status" value="1"/>
</dbReference>
<comment type="caution">
    <text evidence="2">The sequence shown here is derived from an EMBL/GenBank/DDBJ whole genome shotgun (WGS) entry which is preliminary data.</text>
</comment>
<protein>
    <submittedName>
        <fullName evidence="2">Rubrerythrin</fullName>
    </submittedName>
</protein>
<dbReference type="Proteomes" id="UP000561045">
    <property type="component" value="Unassembled WGS sequence"/>
</dbReference>
<gene>
    <name evidence="2" type="ORF">GGR36_004054</name>
</gene>
<keyword evidence="3" id="KW-1185">Reference proteome</keyword>
<dbReference type="InterPro" id="IPR003251">
    <property type="entry name" value="Rr_diiron-bd_dom"/>
</dbReference>
<evidence type="ECO:0000313" key="3">
    <source>
        <dbReference type="Proteomes" id="UP000561045"/>
    </source>
</evidence>
<evidence type="ECO:0000259" key="1">
    <source>
        <dbReference type="Pfam" id="PF02915"/>
    </source>
</evidence>
<dbReference type="GO" id="GO:0046872">
    <property type="term" value="F:metal ion binding"/>
    <property type="evidence" value="ECO:0007669"/>
    <property type="project" value="InterPro"/>
</dbReference>
<proteinExistence type="predicted"/>